<reference evidence="4" key="1">
    <citation type="submission" date="2023-06" db="EMBL/GenBank/DDBJ databases">
        <authorList>
            <person name="Noh H."/>
        </authorList>
    </citation>
    <scope>NUCLEOTIDE SEQUENCE</scope>
    <source>
        <strain evidence="4">DUCC20226</strain>
    </source>
</reference>
<dbReference type="Gene3D" id="3.40.50.720">
    <property type="entry name" value="NAD(P)-binding Rossmann-like Domain"/>
    <property type="match status" value="1"/>
</dbReference>
<gene>
    <name evidence="4" type="ORF">N8I77_005250</name>
</gene>
<comment type="caution">
    <text evidence="4">The sequence shown here is derived from an EMBL/GenBank/DDBJ whole genome shotgun (WGS) entry which is preliminary data.</text>
</comment>
<dbReference type="PRINTS" id="PR00081">
    <property type="entry name" value="GDHRDH"/>
</dbReference>
<keyword evidence="3" id="KW-0560">Oxidoreductase</keyword>
<dbReference type="PANTHER" id="PTHR44169">
    <property type="entry name" value="NADPH-DEPENDENT 1-ACYLDIHYDROXYACETONE PHOSPHATE REDUCTASE"/>
    <property type="match status" value="1"/>
</dbReference>
<dbReference type="GO" id="GO:0005811">
    <property type="term" value="C:lipid droplet"/>
    <property type="evidence" value="ECO:0007669"/>
    <property type="project" value="TreeGrafter"/>
</dbReference>
<proteinExistence type="inferred from homology"/>
<evidence type="ECO:0000313" key="4">
    <source>
        <dbReference type="EMBL" id="KAK2606507.1"/>
    </source>
</evidence>
<evidence type="ECO:0000256" key="3">
    <source>
        <dbReference type="ARBA" id="ARBA00023002"/>
    </source>
</evidence>
<dbReference type="InterPro" id="IPR036291">
    <property type="entry name" value="NAD(P)-bd_dom_sf"/>
</dbReference>
<name>A0AAD9SE29_PHOAM</name>
<comment type="similarity">
    <text evidence="1">Belongs to the short-chain dehydrogenases/reductases (SDR) family.</text>
</comment>
<dbReference type="AlphaFoldDB" id="A0AAD9SE29"/>
<dbReference type="GO" id="GO:0000140">
    <property type="term" value="F:acylglycerone-phosphate reductase (NADP+) activity"/>
    <property type="evidence" value="ECO:0007669"/>
    <property type="project" value="TreeGrafter"/>
</dbReference>
<dbReference type="GO" id="GO:0004806">
    <property type="term" value="F:triacylglycerol lipase activity"/>
    <property type="evidence" value="ECO:0007669"/>
    <property type="project" value="TreeGrafter"/>
</dbReference>
<dbReference type="Proteomes" id="UP001265746">
    <property type="component" value="Unassembled WGS sequence"/>
</dbReference>
<keyword evidence="2" id="KW-0521">NADP</keyword>
<keyword evidence="5" id="KW-1185">Reference proteome</keyword>
<sequence length="155" mass="16458">MAQLAHKSVTILPLDVVSASSIAARVSQLPVDSLDILINNAGANYMMPAADADITTGKQIFDLNLWAPLAVTQAFMPLLLASTHGAIVANHTSGTVTFHFPFQRIYSASKAALATLTDNMRLELQPIINVHITSCCGPRYVLGPANHVNGLHGSN</sequence>
<dbReference type="InterPro" id="IPR002347">
    <property type="entry name" value="SDR_fam"/>
</dbReference>
<dbReference type="PRINTS" id="PR00080">
    <property type="entry name" value="SDRFAMILY"/>
</dbReference>
<organism evidence="4 5">
    <name type="scientific">Phomopsis amygdali</name>
    <name type="common">Fusicoccum amygdali</name>
    <dbReference type="NCBI Taxonomy" id="1214568"/>
    <lineage>
        <taxon>Eukaryota</taxon>
        <taxon>Fungi</taxon>
        <taxon>Dikarya</taxon>
        <taxon>Ascomycota</taxon>
        <taxon>Pezizomycotina</taxon>
        <taxon>Sordariomycetes</taxon>
        <taxon>Sordariomycetidae</taxon>
        <taxon>Diaporthales</taxon>
        <taxon>Diaporthaceae</taxon>
        <taxon>Diaporthe</taxon>
    </lineage>
</organism>
<dbReference type="GO" id="GO:0005783">
    <property type="term" value="C:endoplasmic reticulum"/>
    <property type="evidence" value="ECO:0007669"/>
    <property type="project" value="TreeGrafter"/>
</dbReference>
<dbReference type="EMBL" id="JAUJFL010000003">
    <property type="protein sequence ID" value="KAK2606507.1"/>
    <property type="molecule type" value="Genomic_DNA"/>
</dbReference>
<accession>A0AAD9SE29</accession>
<dbReference type="Pfam" id="PF00106">
    <property type="entry name" value="adh_short"/>
    <property type="match status" value="1"/>
</dbReference>
<dbReference type="PANTHER" id="PTHR44169:SF6">
    <property type="entry name" value="NADPH-DEPENDENT 1-ACYLDIHYDROXYACETONE PHOSPHATE REDUCTASE"/>
    <property type="match status" value="1"/>
</dbReference>
<evidence type="ECO:0000313" key="5">
    <source>
        <dbReference type="Proteomes" id="UP001265746"/>
    </source>
</evidence>
<evidence type="ECO:0000256" key="2">
    <source>
        <dbReference type="ARBA" id="ARBA00022857"/>
    </source>
</evidence>
<dbReference type="GO" id="GO:0006654">
    <property type="term" value="P:phosphatidic acid biosynthetic process"/>
    <property type="evidence" value="ECO:0007669"/>
    <property type="project" value="TreeGrafter"/>
</dbReference>
<dbReference type="PROSITE" id="PS00061">
    <property type="entry name" value="ADH_SHORT"/>
    <property type="match status" value="1"/>
</dbReference>
<evidence type="ECO:0000256" key="1">
    <source>
        <dbReference type="ARBA" id="ARBA00006484"/>
    </source>
</evidence>
<dbReference type="GO" id="GO:0019433">
    <property type="term" value="P:triglyceride catabolic process"/>
    <property type="evidence" value="ECO:0007669"/>
    <property type="project" value="TreeGrafter"/>
</dbReference>
<dbReference type="InterPro" id="IPR020904">
    <property type="entry name" value="Sc_DH/Rdtase_CS"/>
</dbReference>
<protein>
    <submittedName>
        <fullName evidence="4">Uncharacterized protein</fullName>
    </submittedName>
</protein>
<dbReference type="SUPFAM" id="SSF51735">
    <property type="entry name" value="NAD(P)-binding Rossmann-fold domains"/>
    <property type="match status" value="1"/>
</dbReference>